<dbReference type="RefSeq" id="WP_119819633.1">
    <property type="nucleotide sequence ID" value="NZ_CP025066.1"/>
</dbReference>
<dbReference type="GeneID" id="37878780"/>
<dbReference type="GO" id="GO:0016485">
    <property type="term" value="P:protein processing"/>
    <property type="evidence" value="ECO:0007669"/>
    <property type="project" value="TreeGrafter"/>
</dbReference>
<name>A0A343TLS2_9EURY</name>
<evidence type="ECO:0000313" key="5">
    <source>
        <dbReference type="EMBL" id="AUX10044.1"/>
    </source>
</evidence>
<dbReference type="AlphaFoldDB" id="A0A343TLS2"/>
<dbReference type="Proteomes" id="UP000263012">
    <property type="component" value="Chromosome"/>
</dbReference>
<reference evidence="6" key="1">
    <citation type="submission" date="2017-11" db="EMBL/GenBank/DDBJ databases">
        <title>Phenotypic and genomic properties of facultatively anaerobic sulfur-reducing natronoarchaea from hypersaline soda lakes.</title>
        <authorList>
            <person name="Sorokin D.Y."/>
            <person name="Kublanov I.V."/>
            <person name="Roman P."/>
            <person name="Sinninghe Damste J.S."/>
            <person name="Golyshin P.N."/>
            <person name="Rojo D."/>
            <person name="Ciordia S."/>
            <person name="Mena M.D.C."/>
            <person name="Ferrer M."/>
            <person name="Messina E."/>
            <person name="Smedile F."/>
            <person name="La Spada G."/>
            <person name="La Cono V."/>
            <person name="Yakimov M.M."/>
        </authorList>
    </citation>
    <scope>NUCLEOTIDE SEQUENCE [LARGE SCALE GENOMIC DNA]</scope>
    <source>
        <strain evidence="6">AArc-Sl</strain>
    </source>
</reference>
<dbReference type="SUPFAM" id="SSF53163">
    <property type="entry name" value="HybD-like"/>
    <property type="match status" value="1"/>
</dbReference>
<dbReference type="KEGG" id="hdf:AArcSl_2422"/>
<evidence type="ECO:0000256" key="1">
    <source>
        <dbReference type="ARBA" id="ARBA00006814"/>
    </source>
</evidence>
<dbReference type="PANTHER" id="PTHR30302:SF1">
    <property type="entry name" value="HYDROGENASE 2 MATURATION PROTEASE"/>
    <property type="match status" value="1"/>
</dbReference>
<gene>
    <name evidence="5" type="ORF">AArcSl_2422</name>
</gene>
<evidence type="ECO:0000256" key="3">
    <source>
        <dbReference type="ARBA" id="ARBA00022750"/>
    </source>
</evidence>
<dbReference type="EMBL" id="CP025066">
    <property type="protein sequence ID" value="AUX10044.1"/>
    <property type="molecule type" value="Genomic_DNA"/>
</dbReference>
<accession>A0A343TLS2</accession>
<evidence type="ECO:0000256" key="4">
    <source>
        <dbReference type="ARBA" id="ARBA00022801"/>
    </source>
</evidence>
<protein>
    <submittedName>
        <fullName evidence="5">Hydrogenase maturation protease</fullName>
    </submittedName>
</protein>
<keyword evidence="2 5" id="KW-0645">Protease</keyword>
<comment type="similarity">
    <text evidence="1">Belongs to the peptidase A31 family.</text>
</comment>
<proteinExistence type="inferred from homology"/>
<dbReference type="CDD" id="cd00518">
    <property type="entry name" value="H2MP"/>
    <property type="match status" value="1"/>
</dbReference>
<dbReference type="GO" id="GO:0004190">
    <property type="term" value="F:aspartic-type endopeptidase activity"/>
    <property type="evidence" value="ECO:0007669"/>
    <property type="project" value="UniProtKB-KW"/>
</dbReference>
<dbReference type="PANTHER" id="PTHR30302">
    <property type="entry name" value="HYDROGENASE 1 MATURATION PROTEASE"/>
    <property type="match status" value="1"/>
</dbReference>
<organism evidence="5 6">
    <name type="scientific">Halalkaliarchaeum desulfuricum</name>
    <dbReference type="NCBI Taxonomy" id="2055893"/>
    <lineage>
        <taxon>Archaea</taxon>
        <taxon>Methanobacteriati</taxon>
        <taxon>Methanobacteriota</taxon>
        <taxon>Stenosarchaea group</taxon>
        <taxon>Halobacteria</taxon>
        <taxon>Halobacteriales</taxon>
        <taxon>Haloferacaceae</taxon>
        <taxon>Halalkaliarchaeum</taxon>
    </lineage>
</organism>
<dbReference type="Pfam" id="PF01750">
    <property type="entry name" value="HycI"/>
    <property type="match status" value="1"/>
</dbReference>
<dbReference type="InterPro" id="IPR000671">
    <property type="entry name" value="Peptidase_A31"/>
</dbReference>
<keyword evidence="3" id="KW-0064">Aspartyl protease</keyword>
<dbReference type="OrthoDB" id="85598at2157"/>
<keyword evidence="6" id="KW-1185">Reference proteome</keyword>
<dbReference type="NCBIfam" id="TIGR00072">
    <property type="entry name" value="hydrog_prot"/>
    <property type="match status" value="1"/>
</dbReference>
<keyword evidence="4" id="KW-0378">Hydrolase</keyword>
<dbReference type="Gene3D" id="3.40.50.1450">
    <property type="entry name" value="HybD-like"/>
    <property type="match status" value="1"/>
</dbReference>
<evidence type="ECO:0000256" key="2">
    <source>
        <dbReference type="ARBA" id="ARBA00022670"/>
    </source>
</evidence>
<dbReference type="InterPro" id="IPR023430">
    <property type="entry name" value="Pept_HybD-like_dom_sf"/>
</dbReference>
<dbReference type="PRINTS" id="PR00446">
    <property type="entry name" value="HYDRGNUPTAKE"/>
</dbReference>
<dbReference type="GO" id="GO:0008047">
    <property type="term" value="F:enzyme activator activity"/>
    <property type="evidence" value="ECO:0007669"/>
    <property type="project" value="InterPro"/>
</dbReference>
<sequence>MIGFDAVIGLGNPFRRDDGVGPELIERLQNRNLPNTDVIDIGDHPFQLIHVVKDYEAVLIVDAVDFGGKPGSFKVFDPAKTDTNQQLRSSHKTDVFELLEVSDTIGEPTKVRIFGIQPKSFELSEEFSPEIQETIPELTEELLDTVRSRGCVTT</sequence>
<evidence type="ECO:0000313" key="6">
    <source>
        <dbReference type="Proteomes" id="UP000263012"/>
    </source>
</evidence>